<evidence type="ECO:0000256" key="5">
    <source>
        <dbReference type="PIRSR" id="PIRSR606710-2"/>
    </source>
</evidence>
<feature type="domain" description="Beta-xylosidase C-terminal Concanavalin A-like" evidence="8">
    <location>
        <begin position="424"/>
        <end position="593"/>
    </location>
</feature>
<dbReference type="Pfam" id="PF17851">
    <property type="entry name" value="GH43_C2"/>
    <property type="match status" value="1"/>
</dbReference>
<evidence type="ECO:0000256" key="2">
    <source>
        <dbReference type="ARBA" id="ARBA00009865"/>
    </source>
</evidence>
<evidence type="ECO:0000256" key="7">
    <source>
        <dbReference type="SAM" id="SignalP"/>
    </source>
</evidence>
<dbReference type="CDD" id="cd18616">
    <property type="entry name" value="GH43_ABN-like"/>
    <property type="match status" value="1"/>
</dbReference>
<evidence type="ECO:0000256" key="3">
    <source>
        <dbReference type="ARBA" id="ARBA00022801"/>
    </source>
</evidence>
<dbReference type="Proteomes" id="UP000032702">
    <property type="component" value="Unassembled WGS sequence"/>
</dbReference>
<dbReference type="InterPro" id="IPR013320">
    <property type="entry name" value="ConA-like_dom_sf"/>
</dbReference>
<name>Q08R24_STIAD</name>
<organism evidence="9 10">
    <name type="scientific">Stigmatella aurantiaca (strain DW4/3-1)</name>
    <dbReference type="NCBI Taxonomy" id="378806"/>
    <lineage>
        <taxon>Bacteria</taxon>
        <taxon>Pseudomonadati</taxon>
        <taxon>Myxococcota</taxon>
        <taxon>Myxococcia</taxon>
        <taxon>Myxococcales</taxon>
        <taxon>Cystobacterineae</taxon>
        <taxon>Archangiaceae</taxon>
        <taxon>Stigmatella</taxon>
    </lineage>
</organism>
<evidence type="ECO:0000313" key="10">
    <source>
        <dbReference type="Proteomes" id="UP000032702"/>
    </source>
</evidence>
<dbReference type="PROSITE" id="PS51257">
    <property type="entry name" value="PROKAR_LIPOPROTEIN"/>
    <property type="match status" value="1"/>
</dbReference>
<dbReference type="Gene3D" id="2.60.120.200">
    <property type="match status" value="1"/>
</dbReference>
<reference evidence="9 10" key="1">
    <citation type="submission" date="2006-04" db="EMBL/GenBank/DDBJ databases">
        <authorList>
            <person name="Nierman W.C."/>
        </authorList>
    </citation>
    <scope>NUCLEOTIDE SEQUENCE [LARGE SCALE GENOMIC DNA]</scope>
    <source>
        <strain evidence="9 10">DW4/3-1</strain>
    </source>
</reference>
<comment type="similarity">
    <text evidence="2">Belongs to the glycosyl hydrolase 43 family.</text>
</comment>
<evidence type="ECO:0000256" key="4">
    <source>
        <dbReference type="ARBA" id="ARBA00023295"/>
    </source>
</evidence>
<dbReference type="SUPFAM" id="SSF75005">
    <property type="entry name" value="Arabinanase/levansucrase/invertase"/>
    <property type="match status" value="1"/>
</dbReference>
<comment type="pathway">
    <text evidence="1">Glycan metabolism; L-arabinan degradation.</text>
</comment>
<keyword evidence="3" id="KW-0378">Hydrolase</keyword>
<gene>
    <name evidence="9" type="ORF">STIAU_6648</name>
</gene>
<feature type="region of interest" description="Disordered" evidence="6">
    <location>
        <begin position="28"/>
        <end position="53"/>
    </location>
</feature>
<dbReference type="PANTHER" id="PTHR43301">
    <property type="entry name" value="ARABINAN ENDO-1,5-ALPHA-L-ARABINOSIDASE"/>
    <property type="match status" value="1"/>
</dbReference>
<accession>Q08R24</accession>
<protein>
    <submittedName>
        <fullName evidence="9">Arabinan endo-1,5-alpha-L-arabinosidase A</fullName>
    </submittedName>
</protein>
<dbReference type="GO" id="GO:0004553">
    <property type="term" value="F:hydrolase activity, hydrolyzing O-glycosyl compounds"/>
    <property type="evidence" value="ECO:0007669"/>
    <property type="project" value="InterPro"/>
</dbReference>
<proteinExistence type="inferred from homology"/>
<dbReference type="PATRIC" id="fig|378806.16.peg.1786"/>
<evidence type="ECO:0000313" key="9">
    <source>
        <dbReference type="EMBL" id="EAU62933.1"/>
    </source>
</evidence>
<keyword evidence="7" id="KW-0732">Signal</keyword>
<sequence>MRRRPSSSRGWSRMGLWLTVLAVLSATACSEDETPPTEEPPPTPPTVNTKSYTNPLRAVIPGGGTVDNCPDPTLIRGQQPGDTSWYVYCTMDPLNAQDKDGEGKLKQHLIPMLKSTDLVDWTYAGDAFTAPPEWAQPTTDLWAPEIEYFGGKYHLYYSVVDSKSGGNAIGVATSDGPLGPWTHAAKPVVEPHEAPCCGDERRRWAIDPEVITAEDGARYIYYGSYFGGISVRRLSEDGLASDPYTQVEVTVANRYEATSIIPHDGYYYLLASATDCCVGPLTGYSVFAGRSRSPYGPFVDREGIRLTDARVGGTPVLGLNGNRWVGTGHNTVLTDSGGQQWLLYHAVDRDNAYLGTEPGQERFTQRFLMMDALDWVDGWPTVRGGLWASDTEQPAPASQPNELSRYKRVLAQEAEPGALIASASDEFDGPVLSGQWTWIRPPGTNDFGLGQGGFRMNTQAADLHGTSNSASVLTEPVPSGDYAVETKLTLNLPPVSCCHNFVQAGLVIHGDDDHYVKLVHFSYWETRQIAFAKEYPVPGPDLPFYGETVGGPAAETVWLRIVRRAQGSQELYTAYSSINGTAWTRMGTWMHQLGPSARIGLVSMSGAGFTATFDYVRVYGLKE</sequence>
<dbReference type="EMBL" id="AAMD01000194">
    <property type="protein sequence ID" value="EAU62933.1"/>
    <property type="molecule type" value="Genomic_DNA"/>
</dbReference>
<dbReference type="Gene3D" id="2.115.10.20">
    <property type="entry name" value="Glycosyl hydrolase domain, family 43"/>
    <property type="match status" value="1"/>
</dbReference>
<dbReference type="GO" id="GO:0005975">
    <property type="term" value="P:carbohydrate metabolic process"/>
    <property type="evidence" value="ECO:0007669"/>
    <property type="project" value="InterPro"/>
</dbReference>
<evidence type="ECO:0000256" key="1">
    <source>
        <dbReference type="ARBA" id="ARBA00004834"/>
    </source>
</evidence>
<dbReference type="PANTHER" id="PTHR43301:SF3">
    <property type="entry name" value="ARABINAN ENDO-1,5-ALPHA-L-ARABINOSIDASE A-RELATED"/>
    <property type="match status" value="1"/>
</dbReference>
<evidence type="ECO:0000256" key="6">
    <source>
        <dbReference type="SAM" id="MobiDB-lite"/>
    </source>
</evidence>
<feature type="signal peptide" evidence="7">
    <location>
        <begin position="1"/>
        <end position="28"/>
    </location>
</feature>
<dbReference type="InterPro" id="IPR023296">
    <property type="entry name" value="Glyco_hydro_beta-prop_sf"/>
</dbReference>
<feature type="chain" id="PRO_5004166858" evidence="7">
    <location>
        <begin position="29"/>
        <end position="623"/>
    </location>
</feature>
<comment type="caution">
    <text evidence="9">The sequence shown here is derived from an EMBL/GenBank/DDBJ whole genome shotgun (WGS) entry which is preliminary data.</text>
</comment>
<feature type="site" description="Important for catalytic activity, responsible for pKa modulation of the active site Glu and correct orientation of both the proton donor and substrate" evidence="5">
    <location>
        <position position="207"/>
    </location>
</feature>
<dbReference type="InterPro" id="IPR050727">
    <property type="entry name" value="GH43_arabinanases"/>
</dbReference>
<keyword evidence="4" id="KW-0326">Glycosidase</keyword>
<dbReference type="AlphaFoldDB" id="Q08R24"/>
<dbReference type="InterPro" id="IPR041542">
    <property type="entry name" value="GH43_C2"/>
</dbReference>
<dbReference type="SUPFAM" id="SSF49899">
    <property type="entry name" value="Concanavalin A-like lectins/glucanases"/>
    <property type="match status" value="1"/>
</dbReference>
<dbReference type="Pfam" id="PF04616">
    <property type="entry name" value="Glyco_hydro_43"/>
    <property type="match status" value="1"/>
</dbReference>
<evidence type="ECO:0000259" key="8">
    <source>
        <dbReference type="Pfam" id="PF17851"/>
    </source>
</evidence>
<dbReference type="InterPro" id="IPR006710">
    <property type="entry name" value="Glyco_hydro_43"/>
</dbReference>